<gene>
    <name evidence="7" type="ORF">J2W49_000242</name>
</gene>
<organism evidence="7 8">
    <name type="scientific">Hydrogenophaga palleronii</name>
    <dbReference type="NCBI Taxonomy" id="65655"/>
    <lineage>
        <taxon>Bacteria</taxon>
        <taxon>Pseudomonadati</taxon>
        <taxon>Pseudomonadota</taxon>
        <taxon>Betaproteobacteria</taxon>
        <taxon>Burkholderiales</taxon>
        <taxon>Comamonadaceae</taxon>
        <taxon>Hydrogenophaga</taxon>
    </lineage>
</organism>
<evidence type="ECO:0000256" key="1">
    <source>
        <dbReference type="ARBA" id="ARBA00004651"/>
    </source>
</evidence>
<evidence type="ECO:0000313" key="8">
    <source>
        <dbReference type="Proteomes" id="UP001265700"/>
    </source>
</evidence>
<comment type="subcellular location">
    <subcellularLocation>
        <location evidence="1">Cell membrane</location>
        <topology evidence="1">Multi-pass membrane protein</topology>
    </subcellularLocation>
</comment>
<feature type="transmembrane region" description="Helical" evidence="6">
    <location>
        <begin position="205"/>
        <end position="227"/>
    </location>
</feature>
<feature type="transmembrane region" description="Helical" evidence="6">
    <location>
        <begin position="45"/>
        <end position="69"/>
    </location>
</feature>
<comment type="caution">
    <text evidence="7">The sequence shown here is derived from an EMBL/GenBank/DDBJ whole genome shotgun (WGS) entry which is preliminary data.</text>
</comment>
<evidence type="ECO:0000256" key="4">
    <source>
        <dbReference type="ARBA" id="ARBA00022989"/>
    </source>
</evidence>
<dbReference type="InterPro" id="IPR022791">
    <property type="entry name" value="L-PG_synthase/AglD"/>
</dbReference>
<feature type="transmembrane region" description="Helical" evidence="6">
    <location>
        <begin position="123"/>
        <end position="145"/>
    </location>
</feature>
<dbReference type="RefSeq" id="WP_310310709.1">
    <property type="nucleotide sequence ID" value="NZ_JAVDWU010000001.1"/>
</dbReference>
<proteinExistence type="predicted"/>
<dbReference type="Pfam" id="PF03706">
    <property type="entry name" value="LPG_synthase_TM"/>
    <property type="match status" value="1"/>
</dbReference>
<reference evidence="7 8" key="1">
    <citation type="submission" date="2023-07" db="EMBL/GenBank/DDBJ databases">
        <title>Sorghum-associated microbial communities from plants grown in Nebraska, USA.</title>
        <authorList>
            <person name="Schachtman D."/>
        </authorList>
    </citation>
    <scope>NUCLEOTIDE SEQUENCE [LARGE SCALE GENOMIC DNA]</scope>
    <source>
        <strain evidence="7 8">4249</strain>
    </source>
</reference>
<dbReference type="Proteomes" id="UP001265700">
    <property type="component" value="Unassembled WGS sequence"/>
</dbReference>
<keyword evidence="8" id="KW-1185">Reference proteome</keyword>
<protein>
    <recommendedName>
        <fullName evidence="9">Flippase-like domain-containing protein</fullName>
    </recommendedName>
</protein>
<evidence type="ECO:0000256" key="3">
    <source>
        <dbReference type="ARBA" id="ARBA00022692"/>
    </source>
</evidence>
<name>A0ABU1WGY1_9BURK</name>
<sequence length="311" mass="32162">MNPSAQRLLKTLAYVVVALATGYFVLELVRRFGEIPPIPWNLDTAAIAAVSCLAGVLIVLLIGLMWTLLLRDQGVQMPLFKALQIVAISQIGKYLPGNVGHFAGRAVLARQAGIPLGVTASTLLIETAWTLAIGAGFAVAALALFVDAATARSLPSVGWAELGLLTAGLLVLPWLGIKTVNRFAPGLSRRVGGGKLVTAPRLRTAVLVAGLMVVCFFVLGGVVALHARGLFGVASAPWVTITVLFTSAWLVGYVVPGAPGGIGVREAMMVLVLTPVVGAGPAIGLGVTVRLATLAGDGLAFLLGVWSQRHG</sequence>
<evidence type="ECO:0000256" key="6">
    <source>
        <dbReference type="SAM" id="Phobius"/>
    </source>
</evidence>
<feature type="transmembrane region" description="Helical" evidence="6">
    <location>
        <begin position="267"/>
        <end position="283"/>
    </location>
</feature>
<feature type="transmembrane region" description="Helical" evidence="6">
    <location>
        <begin position="233"/>
        <end position="255"/>
    </location>
</feature>
<feature type="transmembrane region" description="Helical" evidence="6">
    <location>
        <begin position="12"/>
        <end position="33"/>
    </location>
</feature>
<evidence type="ECO:0008006" key="9">
    <source>
        <dbReference type="Google" id="ProtNLM"/>
    </source>
</evidence>
<keyword evidence="2" id="KW-1003">Cell membrane</keyword>
<keyword evidence="4 6" id="KW-1133">Transmembrane helix</keyword>
<evidence type="ECO:0000313" key="7">
    <source>
        <dbReference type="EMBL" id="MDR7148314.1"/>
    </source>
</evidence>
<accession>A0ABU1WGY1</accession>
<evidence type="ECO:0000256" key="2">
    <source>
        <dbReference type="ARBA" id="ARBA00022475"/>
    </source>
</evidence>
<feature type="transmembrane region" description="Helical" evidence="6">
    <location>
        <begin position="157"/>
        <end position="177"/>
    </location>
</feature>
<dbReference type="EMBL" id="JAVDWU010000001">
    <property type="protein sequence ID" value="MDR7148314.1"/>
    <property type="molecule type" value="Genomic_DNA"/>
</dbReference>
<keyword evidence="5 6" id="KW-0472">Membrane</keyword>
<evidence type="ECO:0000256" key="5">
    <source>
        <dbReference type="ARBA" id="ARBA00023136"/>
    </source>
</evidence>
<keyword evidence="3 6" id="KW-0812">Transmembrane</keyword>